<accession>A0A0C3E768</accession>
<dbReference type="InParanoid" id="A0A0C3E768"/>
<protein>
    <submittedName>
        <fullName evidence="1">Uncharacterized protein</fullName>
    </submittedName>
</protein>
<dbReference type="OrthoDB" id="3171382at2759"/>
<dbReference type="STRING" id="1036808.A0A0C3E768"/>
<evidence type="ECO:0000313" key="2">
    <source>
        <dbReference type="Proteomes" id="UP000053989"/>
    </source>
</evidence>
<organism evidence="1 2">
    <name type="scientific">Scleroderma citrinum Foug A</name>
    <dbReference type="NCBI Taxonomy" id="1036808"/>
    <lineage>
        <taxon>Eukaryota</taxon>
        <taxon>Fungi</taxon>
        <taxon>Dikarya</taxon>
        <taxon>Basidiomycota</taxon>
        <taxon>Agaricomycotina</taxon>
        <taxon>Agaricomycetes</taxon>
        <taxon>Agaricomycetidae</taxon>
        <taxon>Boletales</taxon>
        <taxon>Sclerodermatineae</taxon>
        <taxon>Sclerodermataceae</taxon>
        <taxon>Scleroderma</taxon>
    </lineage>
</organism>
<dbReference type="HOGENOM" id="CLU_074642_0_0_1"/>
<keyword evidence="2" id="KW-1185">Reference proteome</keyword>
<dbReference type="AlphaFoldDB" id="A0A0C3E768"/>
<dbReference type="EMBL" id="KN822031">
    <property type="protein sequence ID" value="KIM63866.1"/>
    <property type="molecule type" value="Genomic_DNA"/>
</dbReference>
<sequence>AGQPPNTIDERCFIYCTQTAPHRAQRKPPTCRSICLRRIFPFEIEVLEHDIPLPPEGQVCAPTPDQPHPPQPQEIRIWNPGFYIWTSSSARAARDKIETMTMDLSKQHVWSQKREEWSRSHLHLLSASSFSLIKSSILSPIQSLLEPVSTVLTPTSLALLHFRNALSNGSLHHLGARAWEKAWSPDPMILAMKVVKRVWKKEGGEDEGDNDGDVEG</sequence>
<evidence type="ECO:0000313" key="1">
    <source>
        <dbReference type="EMBL" id="KIM63866.1"/>
    </source>
</evidence>
<gene>
    <name evidence="1" type="ORF">SCLCIDRAFT_116127</name>
</gene>
<proteinExistence type="predicted"/>
<reference evidence="2" key="2">
    <citation type="submission" date="2015-01" db="EMBL/GenBank/DDBJ databases">
        <title>Evolutionary Origins and Diversification of the Mycorrhizal Mutualists.</title>
        <authorList>
            <consortium name="DOE Joint Genome Institute"/>
            <consortium name="Mycorrhizal Genomics Consortium"/>
            <person name="Kohler A."/>
            <person name="Kuo A."/>
            <person name="Nagy L.G."/>
            <person name="Floudas D."/>
            <person name="Copeland A."/>
            <person name="Barry K.W."/>
            <person name="Cichocki N."/>
            <person name="Veneault-Fourrey C."/>
            <person name="LaButti K."/>
            <person name="Lindquist E.A."/>
            <person name="Lipzen A."/>
            <person name="Lundell T."/>
            <person name="Morin E."/>
            <person name="Murat C."/>
            <person name="Riley R."/>
            <person name="Ohm R."/>
            <person name="Sun H."/>
            <person name="Tunlid A."/>
            <person name="Henrissat B."/>
            <person name="Grigoriev I.V."/>
            <person name="Hibbett D.S."/>
            <person name="Martin F."/>
        </authorList>
    </citation>
    <scope>NUCLEOTIDE SEQUENCE [LARGE SCALE GENOMIC DNA]</scope>
    <source>
        <strain evidence="2">Foug A</strain>
    </source>
</reference>
<dbReference type="Proteomes" id="UP000053989">
    <property type="component" value="Unassembled WGS sequence"/>
</dbReference>
<reference evidence="1 2" key="1">
    <citation type="submission" date="2014-04" db="EMBL/GenBank/DDBJ databases">
        <authorList>
            <consortium name="DOE Joint Genome Institute"/>
            <person name="Kuo A."/>
            <person name="Kohler A."/>
            <person name="Nagy L.G."/>
            <person name="Floudas D."/>
            <person name="Copeland A."/>
            <person name="Barry K.W."/>
            <person name="Cichocki N."/>
            <person name="Veneault-Fourrey C."/>
            <person name="LaButti K."/>
            <person name="Lindquist E.A."/>
            <person name="Lipzen A."/>
            <person name="Lundell T."/>
            <person name="Morin E."/>
            <person name="Murat C."/>
            <person name="Sun H."/>
            <person name="Tunlid A."/>
            <person name="Henrissat B."/>
            <person name="Grigoriev I.V."/>
            <person name="Hibbett D.S."/>
            <person name="Martin F."/>
            <person name="Nordberg H.P."/>
            <person name="Cantor M.N."/>
            <person name="Hua S.X."/>
        </authorList>
    </citation>
    <scope>NUCLEOTIDE SEQUENCE [LARGE SCALE GENOMIC DNA]</scope>
    <source>
        <strain evidence="1 2">Foug A</strain>
    </source>
</reference>
<name>A0A0C3E768_9AGAM</name>
<feature type="non-terminal residue" evidence="1">
    <location>
        <position position="1"/>
    </location>
</feature>